<evidence type="ECO:0000313" key="3">
    <source>
        <dbReference type="Proteomes" id="UP000013378"/>
    </source>
</evidence>
<evidence type="ECO:0000256" key="1">
    <source>
        <dbReference type="SAM" id="Phobius"/>
    </source>
</evidence>
<dbReference type="OrthoDB" id="1956655at2"/>
<dbReference type="EMBL" id="ARZA01000111">
    <property type="protein sequence ID" value="EOD00834.1"/>
    <property type="molecule type" value="Genomic_DNA"/>
</dbReference>
<protein>
    <submittedName>
        <fullName evidence="2">Uncharacterized protein</fullName>
    </submittedName>
</protein>
<name>R1CW15_9FIRM</name>
<dbReference type="AlphaFoldDB" id="R1CW15"/>
<accession>R1CW15</accession>
<gene>
    <name evidence="2" type="ORF">L21TH_1110</name>
</gene>
<keyword evidence="1" id="KW-0472">Membrane</keyword>
<proteinExistence type="predicted"/>
<evidence type="ECO:0000313" key="2">
    <source>
        <dbReference type="EMBL" id="EOD00834.1"/>
    </source>
</evidence>
<dbReference type="Proteomes" id="UP000013378">
    <property type="component" value="Unassembled WGS sequence"/>
</dbReference>
<organism evidence="2 3">
    <name type="scientific">Caldisalinibacter kiritimatiensis</name>
    <dbReference type="NCBI Taxonomy" id="1304284"/>
    <lineage>
        <taxon>Bacteria</taxon>
        <taxon>Bacillati</taxon>
        <taxon>Bacillota</taxon>
        <taxon>Tissierellia</taxon>
        <taxon>Tissierellales</taxon>
        <taxon>Thermohalobacteraceae</taxon>
        <taxon>Caldisalinibacter</taxon>
    </lineage>
</organism>
<keyword evidence="1" id="KW-0812">Transmembrane</keyword>
<keyword evidence="1" id="KW-1133">Transmembrane helix</keyword>
<dbReference type="eggNOG" id="ENOG502ZQI8">
    <property type="taxonomic scope" value="Bacteria"/>
</dbReference>
<dbReference type="RefSeq" id="WP_006311260.1">
    <property type="nucleotide sequence ID" value="NZ_ARZA01000111.1"/>
</dbReference>
<sequence length="138" mass="16755">MADNFEYMFNRLLYDEAVIEELDKYSKEYQDKTDREILAEIEKVQAEVPNEVKLQHIKNLELLSKMEGFKEENPMADMEFLKQLIRVDENASESRTLSRRQYVSGSSLLLWFLLLTVLYKRPFNRRPFRKPFRRFPFY</sequence>
<feature type="transmembrane region" description="Helical" evidence="1">
    <location>
        <begin position="102"/>
        <end position="119"/>
    </location>
</feature>
<reference evidence="2 3" key="1">
    <citation type="journal article" date="2015" name="Geomicrobiol. J.">
        <title>Caldisalinibacter kiritimatiensis gen. nov., sp. nov., a moderately thermohalophilic thiosulfate-reducing bacterium from a hypersaline microbial mat.</title>
        <authorList>
            <person name="Ben Hania W."/>
            <person name="Joseph M."/>
            <person name="Fiebig A."/>
            <person name="Bunk B."/>
            <person name="Klenk H.-P."/>
            <person name="Fardeau M.-L."/>
            <person name="Spring S."/>
        </authorList>
    </citation>
    <scope>NUCLEOTIDE SEQUENCE [LARGE SCALE GENOMIC DNA]</scope>
    <source>
        <strain evidence="2 3">L21-TH-D2</strain>
    </source>
</reference>
<comment type="caution">
    <text evidence="2">The sequence shown here is derived from an EMBL/GenBank/DDBJ whole genome shotgun (WGS) entry which is preliminary data.</text>
</comment>
<keyword evidence="3" id="KW-1185">Reference proteome</keyword>